<comment type="caution">
    <text evidence="1">The sequence shown here is derived from an EMBL/GenBank/DDBJ whole genome shotgun (WGS) entry which is preliminary data.</text>
</comment>
<dbReference type="Pfam" id="PF13618">
    <property type="entry name" value="Gluconate_2-dh3"/>
    <property type="match status" value="1"/>
</dbReference>
<proteinExistence type="predicted"/>
<protein>
    <submittedName>
        <fullName evidence="1">Gluconate 2-dehydrogenase subunit 3 family protein</fullName>
    </submittedName>
</protein>
<gene>
    <name evidence="1" type="ORF">J6I44_07020</name>
</gene>
<evidence type="ECO:0000313" key="2">
    <source>
        <dbReference type="Proteomes" id="UP001207918"/>
    </source>
</evidence>
<dbReference type="InterPro" id="IPR027056">
    <property type="entry name" value="Gluconate_2DH_su3"/>
</dbReference>
<dbReference type="EMBL" id="JAGGJA010000004">
    <property type="protein sequence ID" value="MCW9706600.1"/>
    <property type="molecule type" value="Genomic_DNA"/>
</dbReference>
<dbReference type="RefSeq" id="WP_265765324.1">
    <property type="nucleotide sequence ID" value="NZ_JAGGJA010000004.1"/>
</dbReference>
<dbReference type="Proteomes" id="UP001207918">
    <property type="component" value="Unassembled WGS sequence"/>
</dbReference>
<evidence type="ECO:0000313" key="1">
    <source>
        <dbReference type="EMBL" id="MCW9706600.1"/>
    </source>
</evidence>
<name>A0ABT3PL57_9BACT</name>
<organism evidence="1 2">
    <name type="scientific">Fodinibius salsisoli</name>
    <dbReference type="NCBI Taxonomy" id="2820877"/>
    <lineage>
        <taxon>Bacteria</taxon>
        <taxon>Pseudomonadati</taxon>
        <taxon>Balneolota</taxon>
        <taxon>Balneolia</taxon>
        <taxon>Balneolales</taxon>
        <taxon>Balneolaceae</taxon>
        <taxon>Fodinibius</taxon>
    </lineage>
</organism>
<keyword evidence="2" id="KW-1185">Reference proteome</keyword>
<accession>A0ABT3PL57</accession>
<sequence>MDRRSVLKQLALLGGGILLAPSCSFDSERLSVALDNLDITPDQERSLADVVETMIPATDSPGGKELKLHEFVLIMVDDCRSEEDQQLFVTGLQDLDPFFKEEFGSSFSESTALQKEDLMAKVLEEKESPNADFPAVEPFLSMTKRYSIRGFLTSQYVMTEELPYKLVPGSFDGCVKLS</sequence>
<reference evidence="1 2" key="1">
    <citation type="submission" date="2021-03" db="EMBL/GenBank/DDBJ databases">
        <title>Aliifodinibius sp. nov., a new bacterium isolated from saline soil.</title>
        <authorList>
            <person name="Galisteo C."/>
            <person name="De La Haba R."/>
            <person name="Sanchez-Porro C."/>
            <person name="Ventosa A."/>
        </authorList>
    </citation>
    <scope>NUCLEOTIDE SEQUENCE [LARGE SCALE GENOMIC DNA]</scope>
    <source>
        <strain evidence="1 2">1BSP15-2V2</strain>
    </source>
</reference>